<feature type="binding site" description="axial binding residue" evidence="20">
    <location>
        <position position="180"/>
    </location>
    <ligand>
        <name>heme c</name>
        <dbReference type="ChEBI" id="CHEBI:61717"/>
        <label>2</label>
    </ligand>
    <ligandPart>
        <name>Fe</name>
        <dbReference type="ChEBI" id="CHEBI:18248"/>
    </ligandPart>
</feature>
<evidence type="ECO:0000256" key="1">
    <source>
        <dbReference type="ARBA" id="ARBA00004533"/>
    </source>
</evidence>
<feature type="binding site" description="covalent" evidence="21">
    <location>
        <position position="137"/>
    </location>
    <ligand>
        <name>heme c</name>
        <dbReference type="ChEBI" id="CHEBI:61717"/>
        <label>1</label>
    </ligand>
</feature>
<keyword evidence="12 19" id="KW-0375">Hydrogen ion transport</keyword>
<dbReference type="GO" id="GO:0020037">
    <property type="term" value="F:heme binding"/>
    <property type="evidence" value="ECO:0007669"/>
    <property type="project" value="InterPro"/>
</dbReference>
<feature type="binding site" description="covalent" evidence="21">
    <location>
        <position position="140"/>
    </location>
    <ligand>
        <name>heme c</name>
        <dbReference type="ChEBI" id="CHEBI:61717"/>
        <label>1</label>
    </ligand>
</feature>
<evidence type="ECO:0000256" key="18">
    <source>
        <dbReference type="ARBA" id="ARBA00023136"/>
    </source>
</evidence>
<sequence length="298" mass="32740">MTSFWSAWVIVLTSITIIAITWLLLGNRKTGAKKEDTPTGHSYDGIQEYDNPLPAWWFYMFLITIVWSIGYLIVYPGMGNFAGLLGWTSTGQHAERVAEAETRYRAMYDRYLAMPIEEIADDPVVRRMGMRMFGNNCAQCHGADARGGYGFPNLTDNDWIYGGEPATIETTIVNGRKAAMPPWGNALGDKGVEEVTAYVLQLNNREPDAELAAAGEQHFKTYCVACHGPEGKGNPAMGAPNLTNGIWLYGGSRGEIAHSVRAGRNGVMPAFKDTLGPEKIHILTAWVYGLRNTASAQP</sequence>
<comment type="cofactor">
    <cofactor evidence="19 21">
        <name>heme c</name>
        <dbReference type="ChEBI" id="CHEBI:61717"/>
    </cofactor>
    <text evidence="19 21">Binds 2 heme C groups per subunit.</text>
</comment>
<dbReference type="EMBL" id="JAFKCZ010000011">
    <property type="protein sequence ID" value="MBN7798041.1"/>
    <property type="molecule type" value="Genomic_DNA"/>
</dbReference>
<evidence type="ECO:0000256" key="11">
    <source>
        <dbReference type="ARBA" id="ARBA00022737"/>
    </source>
</evidence>
<evidence type="ECO:0000256" key="20">
    <source>
        <dbReference type="PIRSR" id="PIRSR000006-1"/>
    </source>
</evidence>
<dbReference type="Gene3D" id="6.10.280.130">
    <property type="match status" value="1"/>
</dbReference>
<evidence type="ECO:0000256" key="15">
    <source>
        <dbReference type="ARBA" id="ARBA00023002"/>
    </source>
</evidence>
<evidence type="ECO:0000256" key="6">
    <source>
        <dbReference type="ARBA" id="ARBA00022519"/>
    </source>
</evidence>
<dbReference type="GO" id="GO:0016491">
    <property type="term" value="F:oxidoreductase activity"/>
    <property type="evidence" value="ECO:0007669"/>
    <property type="project" value="UniProtKB-KW"/>
</dbReference>
<evidence type="ECO:0000256" key="9">
    <source>
        <dbReference type="ARBA" id="ARBA00022692"/>
    </source>
</evidence>
<comment type="function">
    <text evidence="19">C-type cytochrome. Part of the cbb3-type cytochrome c oxidase complex.</text>
</comment>
<dbReference type="GO" id="GO:0005886">
    <property type="term" value="C:plasma membrane"/>
    <property type="evidence" value="ECO:0007669"/>
    <property type="project" value="UniProtKB-SubCell"/>
</dbReference>
<comment type="subcellular location">
    <subcellularLocation>
        <location evidence="1 19">Cell inner membrane</location>
    </subcellularLocation>
</comment>
<evidence type="ECO:0000256" key="5">
    <source>
        <dbReference type="ARBA" id="ARBA00022475"/>
    </source>
</evidence>
<keyword evidence="14 22" id="KW-1133">Transmembrane helix</keyword>
<keyword evidence="16 19" id="KW-0408">Iron</keyword>
<evidence type="ECO:0000256" key="17">
    <source>
        <dbReference type="ARBA" id="ARBA00023065"/>
    </source>
</evidence>
<keyword evidence="5 19" id="KW-1003">Cell membrane</keyword>
<feature type="binding site" description="axial binding residue" evidence="20">
    <location>
        <position position="141"/>
    </location>
    <ligand>
        <name>heme c</name>
        <dbReference type="ChEBI" id="CHEBI:61717"/>
        <label>1</label>
    </ligand>
    <ligandPart>
        <name>Fe</name>
        <dbReference type="ChEBI" id="CHEBI:18248"/>
    </ligandPart>
</feature>
<dbReference type="Pfam" id="PF14715">
    <property type="entry name" value="FixP_N"/>
    <property type="match status" value="1"/>
</dbReference>
<evidence type="ECO:0000313" key="25">
    <source>
        <dbReference type="Proteomes" id="UP000664303"/>
    </source>
</evidence>
<protein>
    <recommendedName>
        <fullName evidence="19">Cbb3-type cytochrome c oxidase subunit</fullName>
    </recommendedName>
</protein>
<keyword evidence="15 19" id="KW-0560">Oxidoreductase</keyword>
<evidence type="ECO:0000313" key="24">
    <source>
        <dbReference type="EMBL" id="MBN7798041.1"/>
    </source>
</evidence>
<evidence type="ECO:0000256" key="16">
    <source>
        <dbReference type="ARBA" id="ARBA00023004"/>
    </source>
</evidence>
<evidence type="ECO:0000256" key="14">
    <source>
        <dbReference type="ARBA" id="ARBA00022989"/>
    </source>
</evidence>
<evidence type="ECO:0000256" key="19">
    <source>
        <dbReference type="PIRNR" id="PIRNR000006"/>
    </source>
</evidence>
<keyword evidence="11" id="KW-0677">Repeat</keyword>
<evidence type="ECO:0000256" key="13">
    <source>
        <dbReference type="ARBA" id="ARBA00022982"/>
    </source>
</evidence>
<keyword evidence="13 19" id="KW-0249">Electron transport</keyword>
<evidence type="ECO:0000256" key="4">
    <source>
        <dbReference type="ARBA" id="ARBA00022448"/>
    </source>
</evidence>
<gene>
    <name evidence="24" type="primary">ccoP</name>
    <name evidence="24" type="ORF">JYP50_15640</name>
</gene>
<organism evidence="24 25">
    <name type="scientific">Parahaliea mediterranea</name>
    <dbReference type="NCBI Taxonomy" id="651086"/>
    <lineage>
        <taxon>Bacteria</taxon>
        <taxon>Pseudomonadati</taxon>
        <taxon>Pseudomonadota</taxon>
        <taxon>Gammaproteobacteria</taxon>
        <taxon>Cellvibrionales</taxon>
        <taxon>Halieaceae</taxon>
        <taxon>Parahaliea</taxon>
    </lineage>
</organism>
<dbReference type="RefSeq" id="WP_206561484.1">
    <property type="nucleotide sequence ID" value="NZ_JAFKCZ010000011.1"/>
</dbReference>
<dbReference type="PRINTS" id="PR00605">
    <property type="entry name" value="CYTCHROMECIC"/>
</dbReference>
<dbReference type="Proteomes" id="UP000664303">
    <property type="component" value="Unassembled WGS sequence"/>
</dbReference>
<dbReference type="GO" id="GO:0009055">
    <property type="term" value="F:electron transfer activity"/>
    <property type="evidence" value="ECO:0007669"/>
    <property type="project" value="InterPro"/>
</dbReference>
<dbReference type="AlphaFoldDB" id="A0A939DHP1"/>
<comment type="subunit">
    <text evidence="19">Component of the cbb3-type cytochrome c oxidase.</text>
</comment>
<feature type="domain" description="Cytochrome c" evidence="23">
    <location>
        <begin position="210"/>
        <end position="291"/>
    </location>
</feature>
<proteinExistence type="inferred from homology"/>
<dbReference type="GO" id="GO:1902600">
    <property type="term" value="P:proton transmembrane transport"/>
    <property type="evidence" value="ECO:0007669"/>
    <property type="project" value="UniProtKB-KW"/>
</dbReference>
<dbReference type="InterPro" id="IPR036909">
    <property type="entry name" value="Cyt_c-like_dom_sf"/>
</dbReference>
<keyword evidence="6 19" id="KW-0997">Cell inner membrane</keyword>
<comment type="pathway">
    <text evidence="2 19">Energy metabolism; oxidative phosphorylation.</text>
</comment>
<dbReference type="InterPro" id="IPR050597">
    <property type="entry name" value="Cytochrome_c_Oxidase_Subunit"/>
</dbReference>
<dbReference type="GO" id="GO:0005506">
    <property type="term" value="F:iron ion binding"/>
    <property type="evidence" value="ECO:0007669"/>
    <property type="project" value="InterPro"/>
</dbReference>
<comment type="similarity">
    <text evidence="3 19">Belongs to the CcoP / FixP family.</text>
</comment>
<keyword evidence="9 22" id="KW-0812">Transmembrane</keyword>
<dbReference type="Gene3D" id="1.10.760.10">
    <property type="entry name" value="Cytochrome c-like domain"/>
    <property type="match status" value="2"/>
</dbReference>
<evidence type="ECO:0000256" key="7">
    <source>
        <dbReference type="ARBA" id="ARBA00022617"/>
    </source>
</evidence>
<dbReference type="InterPro" id="IPR032858">
    <property type="entry name" value="CcoP_N"/>
</dbReference>
<feature type="binding site" description="axial binding residue" evidence="20">
    <location>
        <position position="227"/>
    </location>
    <ligand>
        <name>heme c</name>
        <dbReference type="ChEBI" id="CHEBI:61717"/>
        <label>2</label>
    </ligand>
    <ligandPart>
        <name>Fe</name>
        <dbReference type="ChEBI" id="CHEBI:18248"/>
    </ligandPart>
</feature>
<dbReference type="PIRSF" id="PIRSF000006">
    <property type="entry name" value="Cbb3-Cox_fixP"/>
    <property type="match status" value="1"/>
</dbReference>
<keyword evidence="18 19" id="KW-0472">Membrane</keyword>
<dbReference type="NCBIfam" id="TIGR00782">
    <property type="entry name" value="ccoP"/>
    <property type="match status" value="1"/>
</dbReference>
<feature type="domain" description="Cytochrome c" evidence="23">
    <location>
        <begin position="124"/>
        <end position="203"/>
    </location>
</feature>
<evidence type="ECO:0000256" key="10">
    <source>
        <dbReference type="ARBA" id="ARBA00022723"/>
    </source>
</evidence>
<dbReference type="SUPFAM" id="SSF46626">
    <property type="entry name" value="Cytochrome c"/>
    <property type="match status" value="2"/>
</dbReference>
<reference evidence="24" key="1">
    <citation type="submission" date="2021-02" db="EMBL/GenBank/DDBJ databases">
        <title>PHA producing bacteria isolated from coastal sediment in Guangdong, Shenzhen.</title>
        <authorList>
            <person name="Zheng W."/>
            <person name="Yu S."/>
            <person name="Huang Y."/>
        </authorList>
    </citation>
    <scope>NUCLEOTIDE SEQUENCE</scope>
    <source>
        <strain evidence="24">TN14-10</strain>
    </source>
</reference>
<comment type="caution">
    <text evidence="24">The sequence shown here is derived from an EMBL/GenBank/DDBJ whole genome shotgun (WGS) entry which is preliminary data.</text>
</comment>
<dbReference type="InterPro" id="IPR009056">
    <property type="entry name" value="Cyt_c-like_dom"/>
</dbReference>
<feature type="binding site" description="covalent" evidence="21">
    <location>
        <position position="223"/>
    </location>
    <ligand>
        <name>heme c</name>
        <dbReference type="ChEBI" id="CHEBI:61717"/>
        <label>2</label>
    </ligand>
</feature>
<feature type="binding site" description="covalent" evidence="21">
    <location>
        <position position="226"/>
    </location>
    <ligand>
        <name>heme c</name>
        <dbReference type="ChEBI" id="CHEBI:61717"/>
        <label>2</label>
    </ligand>
</feature>
<dbReference type="PANTHER" id="PTHR33751:SF1">
    <property type="entry name" value="CBB3-TYPE CYTOCHROME C OXIDASE SUBUNIT FIXP"/>
    <property type="match status" value="1"/>
</dbReference>
<evidence type="ECO:0000256" key="12">
    <source>
        <dbReference type="ARBA" id="ARBA00022781"/>
    </source>
</evidence>
<dbReference type="Pfam" id="PF13442">
    <property type="entry name" value="Cytochrome_CBB3"/>
    <property type="match status" value="2"/>
</dbReference>
<feature type="transmembrane region" description="Helical" evidence="22">
    <location>
        <begin position="56"/>
        <end position="75"/>
    </location>
</feature>
<dbReference type="InterPro" id="IPR038414">
    <property type="entry name" value="CcoP_N_sf"/>
</dbReference>
<feature type="binding site" description="axial binding residue" evidence="20">
    <location>
        <position position="268"/>
    </location>
    <ligand>
        <name>heme c</name>
        <dbReference type="ChEBI" id="CHEBI:61717"/>
        <label>1</label>
    </ligand>
    <ligandPart>
        <name>Fe</name>
        <dbReference type="ChEBI" id="CHEBI:18248"/>
    </ligandPart>
</feature>
<keyword evidence="4 19" id="KW-0813">Transport</keyword>
<dbReference type="PROSITE" id="PS51007">
    <property type="entry name" value="CYTC"/>
    <property type="match status" value="2"/>
</dbReference>
<evidence type="ECO:0000256" key="3">
    <source>
        <dbReference type="ARBA" id="ARBA00006113"/>
    </source>
</evidence>
<dbReference type="InterPro" id="IPR004678">
    <property type="entry name" value="Cyt_c_oxidase_cbb3_su3"/>
</dbReference>
<dbReference type="InterPro" id="IPR008168">
    <property type="entry name" value="Cyt_C_IC"/>
</dbReference>
<feature type="transmembrane region" description="Helical" evidence="22">
    <location>
        <begin position="6"/>
        <end position="25"/>
    </location>
</feature>
<accession>A0A939DHP1</accession>
<dbReference type="PANTHER" id="PTHR33751">
    <property type="entry name" value="CBB3-TYPE CYTOCHROME C OXIDASE SUBUNIT FIXP"/>
    <property type="match status" value="1"/>
</dbReference>
<evidence type="ECO:0000259" key="23">
    <source>
        <dbReference type="PROSITE" id="PS51007"/>
    </source>
</evidence>
<keyword evidence="17 19" id="KW-0406">Ion transport</keyword>
<evidence type="ECO:0000256" key="22">
    <source>
        <dbReference type="SAM" id="Phobius"/>
    </source>
</evidence>
<keyword evidence="25" id="KW-1185">Reference proteome</keyword>
<name>A0A939DHP1_9GAMM</name>
<evidence type="ECO:0000256" key="8">
    <source>
        <dbReference type="ARBA" id="ARBA00022660"/>
    </source>
</evidence>
<evidence type="ECO:0000256" key="21">
    <source>
        <dbReference type="PIRSR" id="PIRSR000006-2"/>
    </source>
</evidence>
<keyword evidence="8 19" id="KW-0679">Respiratory chain</keyword>
<keyword evidence="7 19" id="KW-0349">Heme</keyword>
<keyword evidence="10 19" id="KW-0479">Metal-binding</keyword>
<evidence type="ECO:0000256" key="2">
    <source>
        <dbReference type="ARBA" id="ARBA00004673"/>
    </source>
</evidence>